<organism evidence="1 2">
    <name type="scientific">Roseovarius tolerans</name>
    <dbReference type="NCBI Taxonomy" id="74031"/>
    <lineage>
        <taxon>Bacteria</taxon>
        <taxon>Pseudomonadati</taxon>
        <taxon>Pseudomonadota</taxon>
        <taxon>Alphaproteobacteria</taxon>
        <taxon>Rhodobacterales</taxon>
        <taxon>Roseobacteraceae</taxon>
        <taxon>Roseovarius</taxon>
    </lineage>
</organism>
<gene>
    <name evidence="1" type="ORF">ROTO_01090</name>
</gene>
<evidence type="ECO:0000313" key="2">
    <source>
        <dbReference type="Proteomes" id="UP000037046"/>
    </source>
</evidence>
<evidence type="ECO:0000313" key="1">
    <source>
        <dbReference type="EMBL" id="KNX43320.1"/>
    </source>
</evidence>
<dbReference type="Proteomes" id="UP000037046">
    <property type="component" value="Unassembled WGS sequence"/>
</dbReference>
<protein>
    <recommendedName>
        <fullName evidence="3">General secretion pathway protein N</fullName>
    </recommendedName>
</protein>
<name>A0A0L6D020_9RHOB</name>
<comment type="caution">
    <text evidence="1">The sequence shown here is derived from an EMBL/GenBank/DDBJ whole genome shotgun (WGS) entry which is preliminary data.</text>
</comment>
<accession>A0A0L6D020</accession>
<keyword evidence="2" id="KW-1185">Reference proteome</keyword>
<dbReference type="EMBL" id="LGVV01000001">
    <property type="protein sequence ID" value="KNX43320.1"/>
    <property type="molecule type" value="Genomic_DNA"/>
</dbReference>
<proteinExistence type="predicted"/>
<dbReference type="AlphaFoldDB" id="A0A0L6D020"/>
<dbReference type="PATRIC" id="fig|74031.6.peg.110"/>
<sequence>MMRFVLILLGLLTGLGLAVLSEGRMSHLRLLAPQITPVWTAPIDGGATLWQGQARGLSLGVLPGPTDLRWRFDRVERAGIVWSIRLNGAGLDARGEMRLPWSRDRVALRDVSGDLGLADLPAIIGGAVQTGLLRVEGLRAQIGLPERQLQSLAAQIEMTGGRFGPVEIGSGEAILTSDQAGGWRMPFSVEGAMLRAEGRVEGALGRPGARLELRVTEVNGLSQEARRVLDRVAEPEGAGWRLTRDIDSLGGWPVF</sequence>
<evidence type="ECO:0008006" key="3">
    <source>
        <dbReference type="Google" id="ProtNLM"/>
    </source>
</evidence>
<reference evidence="2" key="1">
    <citation type="submission" date="2015-07" db="EMBL/GenBank/DDBJ databases">
        <title>Draft Genome Sequence of Roseovarius tolerans EL-164, a producer of N-Acylated Alanine Methyl Esters (NAMEs).</title>
        <authorList>
            <person name="Voget S."/>
            <person name="Bruns H."/>
            <person name="Wagner-Doebler I."/>
            <person name="Schulz S."/>
            <person name="Daniel R."/>
        </authorList>
    </citation>
    <scope>NUCLEOTIDE SEQUENCE [LARGE SCALE GENOMIC DNA]</scope>
    <source>
        <strain evidence="2">EL-164</strain>
    </source>
</reference>